<evidence type="ECO:0000256" key="1">
    <source>
        <dbReference type="SAM" id="Phobius"/>
    </source>
</evidence>
<keyword evidence="1" id="KW-1133">Transmembrane helix</keyword>
<proteinExistence type="predicted"/>
<comment type="caution">
    <text evidence="2">The sequence shown here is derived from an EMBL/GenBank/DDBJ whole genome shotgun (WGS) entry which is preliminary data.</text>
</comment>
<keyword evidence="3" id="KW-1185">Reference proteome</keyword>
<protein>
    <submittedName>
        <fullName evidence="2">Uncharacterized protein</fullName>
    </submittedName>
</protein>
<organism evidence="2 3">
    <name type="scientific">Clostridium folliculivorans</name>
    <dbReference type="NCBI Taxonomy" id="2886038"/>
    <lineage>
        <taxon>Bacteria</taxon>
        <taxon>Bacillati</taxon>
        <taxon>Bacillota</taxon>
        <taxon>Clostridia</taxon>
        <taxon>Eubacteriales</taxon>
        <taxon>Clostridiaceae</taxon>
        <taxon>Clostridium</taxon>
    </lineage>
</organism>
<keyword evidence="1" id="KW-0472">Membrane</keyword>
<reference evidence="2" key="1">
    <citation type="journal article" date="2023" name="Int. J. Syst. Evol. Microbiol.">
        <title>&lt;i&gt;Clostridium folliculivorans&lt;/i&gt; sp. nov., isolated from soil samples of an organic paddy in Japan.</title>
        <authorList>
            <person name="Tazawa J."/>
            <person name="Kobayashi H."/>
            <person name="Tanizawa Y."/>
            <person name="Uchino A."/>
            <person name="Tanaka F."/>
            <person name="Urashima Y."/>
            <person name="Miura S."/>
            <person name="Sakamoto M."/>
            <person name="Ohkuma M."/>
            <person name="Tohno M."/>
        </authorList>
    </citation>
    <scope>NUCLEOTIDE SEQUENCE</scope>
    <source>
        <strain evidence="2">D1-1</strain>
    </source>
</reference>
<dbReference type="EMBL" id="BQXY01000001">
    <property type="protein sequence ID" value="GKU23273.1"/>
    <property type="molecule type" value="Genomic_DNA"/>
</dbReference>
<gene>
    <name evidence="2" type="ORF">CFOLD11_00990</name>
</gene>
<dbReference type="AlphaFoldDB" id="A0A9W5XYH9"/>
<dbReference type="Proteomes" id="UP001057868">
    <property type="component" value="Unassembled WGS sequence"/>
</dbReference>
<name>A0A9W5XYH9_9CLOT</name>
<dbReference type="RefSeq" id="WP_261850376.1">
    <property type="nucleotide sequence ID" value="NZ_BQXY01000001.1"/>
</dbReference>
<keyword evidence="1" id="KW-0812">Transmembrane</keyword>
<sequence>MNKKIKVGLGIAFVLLLVIIDIIKFTSVYKIDISNKADRTVNNLELRYKVNGTIKNISQLEPRRFWEYKIDTSELNGEDQILLTYKDKTGKYYEKYLVGYLEKGYRGNISVTINDIDDNGKLELRIE</sequence>
<feature type="transmembrane region" description="Helical" evidence="1">
    <location>
        <begin position="7"/>
        <end position="29"/>
    </location>
</feature>
<evidence type="ECO:0000313" key="2">
    <source>
        <dbReference type="EMBL" id="GKU23273.1"/>
    </source>
</evidence>
<evidence type="ECO:0000313" key="3">
    <source>
        <dbReference type="Proteomes" id="UP001057868"/>
    </source>
</evidence>
<accession>A0A9W5XYH9</accession>